<organism evidence="2">
    <name type="scientific">freshwater metagenome</name>
    <dbReference type="NCBI Taxonomy" id="449393"/>
    <lineage>
        <taxon>unclassified sequences</taxon>
        <taxon>metagenomes</taxon>
        <taxon>ecological metagenomes</taxon>
    </lineage>
</organism>
<dbReference type="EMBL" id="CAEZSG010000007">
    <property type="protein sequence ID" value="CAB4531106.1"/>
    <property type="molecule type" value="Genomic_DNA"/>
</dbReference>
<evidence type="ECO:0000313" key="2">
    <source>
        <dbReference type="EMBL" id="CAB4531106.1"/>
    </source>
</evidence>
<dbReference type="Pfam" id="PF12728">
    <property type="entry name" value="HTH_17"/>
    <property type="match status" value="1"/>
</dbReference>
<dbReference type="NCBIfam" id="TIGR01764">
    <property type="entry name" value="excise"/>
    <property type="match status" value="1"/>
</dbReference>
<dbReference type="GO" id="GO:0003677">
    <property type="term" value="F:DNA binding"/>
    <property type="evidence" value="ECO:0007669"/>
    <property type="project" value="InterPro"/>
</dbReference>
<gene>
    <name evidence="2" type="ORF">UFOPK1413_00098</name>
</gene>
<reference evidence="2" key="1">
    <citation type="submission" date="2020-05" db="EMBL/GenBank/DDBJ databases">
        <authorList>
            <person name="Chiriac C."/>
            <person name="Salcher M."/>
            <person name="Ghai R."/>
            <person name="Kavagutti S V."/>
        </authorList>
    </citation>
    <scope>NUCLEOTIDE SEQUENCE</scope>
</reference>
<evidence type="ECO:0000259" key="1">
    <source>
        <dbReference type="Pfam" id="PF12728"/>
    </source>
</evidence>
<proteinExistence type="predicted"/>
<feature type="domain" description="Helix-turn-helix" evidence="1">
    <location>
        <begin position="14"/>
        <end position="60"/>
    </location>
</feature>
<name>A0A6J6AXE6_9ZZZZ</name>
<dbReference type="InterPro" id="IPR010093">
    <property type="entry name" value="SinI_DNA-bd"/>
</dbReference>
<protein>
    <submittedName>
        <fullName evidence="2">Unannotated protein</fullName>
    </submittedName>
</protein>
<accession>A0A6J6AXE6</accession>
<dbReference type="InterPro" id="IPR041657">
    <property type="entry name" value="HTH_17"/>
</dbReference>
<dbReference type="AlphaFoldDB" id="A0A6J6AXE6"/>
<sequence>MNVWHSLYMVEEWMLTVADVAEVLGTSREKVAAIIAREELPVVPGRRVRVSHTAVIEFVSAMQRDALMLGREPDFVPSIVGSRPFTIVDEDDP</sequence>